<dbReference type="EMBL" id="MT142473">
    <property type="protein sequence ID" value="QJA81898.1"/>
    <property type="molecule type" value="Genomic_DNA"/>
</dbReference>
<proteinExistence type="predicted"/>
<protein>
    <submittedName>
        <fullName evidence="2">Uncharacterized protein</fullName>
    </submittedName>
</protein>
<keyword evidence="1" id="KW-0175">Coiled coil</keyword>
<accession>A0A6M3JC99</accession>
<reference evidence="2" key="1">
    <citation type="submission" date="2020-03" db="EMBL/GenBank/DDBJ databases">
        <title>The deep terrestrial virosphere.</title>
        <authorList>
            <person name="Holmfeldt K."/>
            <person name="Nilsson E."/>
            <person name="Simone D."/>
            <person name="Lopez-Fernandez M."/>
            <person name="Wu X."/>
            <person name="de Brujin I."/>
            <person name="Lundin D."/>
            <person name="Andersson A."/>
            <person name="Bertilsson S."/>
            <person name="Dopson M."/>
        </authorList>
    </citation>
    <scope>NUCLEOTIDE SEQUENCE</scope>
    <source>
        <strain evidence="3">MM415A00476</strain>
        <strain evidence="2">MM415B00342</strain>
    </source>
</reference>
<feature type="coiled-coil region" evidence="1">
    <location>
        <begin position="32"/>
        <end position="73"/>
    </location>
</feature>
<sequence length="123" mass="14704">MSSLEKQAKTLREWISEAYEVEEWKDVKLVRLEVAQQEIDKRERHIHGLNLQRKGREEERKGLEARLNQARQLVQILWDDAYNFAGFLDDGSDFYLKKIAKLSKIQNKIKELLRVLYAKQDHH</sequence>
<evidence type="ECO:0000313" key="2">
    <source>
        <dbReference type="EMBL" id="QJA66577.1"/>
    </source>
</evidence>
<name>A0A6M3JC99_9ZZZZ</name>
<evidence type="ECO:0000256" key="1">
    <source>
        <dbReference type="SAM" id="Coils"/>
    </source>
</evidence>
<dbReference type="EMBL" id="MT141557">
    <property type="protein sequence ID" value="QJA66577.1"/>
    <property type="molecule type" value="Genomic_DNA"/>
</dbReference>
<organism evidence="2">
    <name type="scientific">viral metagenome</name>
    <dbReference type="NCBI Taxonomy" id="1070528"/>
    <lineage>
        <taxon>unclassified sequences</taxon>
        <taxon>metagenomes</taxon>
        <taxon>organismal metagenomes</taxon>
    </lineage>
</organism>
<evidence type="ECO:0000313" key="3">
    <source>
        <dbReference type="EMBL" id="QJA81898.1"/>
    </source>
</evidence>
<dbReference type="AlphaFoldDB" id="A0A6M3JC99"/>
<gene>
    <name evidence="3" type="ORF">MM415A00476_0030</name>
    <name evidence="2" type="ORF">MM415B00342_0039</name>
</gene>